<feature type="region of interest" description="Disordered" evidence="1">
    <location>
        <begin position="225"/>
        <end position="249"/>
    </location>
</feature>
<keyword evidence="3" id="KW-1185">Reference proteome</keyword>
<reference evidence="2 3" key="1">
    <citation type="journal article" date="2024" name="G3 (Bethesda)">
        <title>Genome assembly of Hibiscus sabdariffa L. provides insights into metabolisms of medicinal natural products.</title>
        <authorList>
            <person name="Kim T."/>
        </authorList>
    </citation>
    <scope>NUCLEOTIDE SEQUENCE [LARGE SCALE GENOMIC DNA]</scope>
    <source>
        <strain evidence="2">TK-2024</strain>
        <tissue evidence="2">Old leaves</tissue>
    </source>
</reference>
<evidence type="ECO:0000256" key="1">
    <source>
        <dbReference type="SAM" id="MobiDB-lite"/>
    </source>
</evidence>
<gene>
    <name evidence="2" type="ORF">V6N12_025554</name>
</gene>
<name>A0ABR2CIU9_9ROSI</name>
<proteinExistence type="predicted"/>
<accession>A0ABR2CIU9</accession>
<sequence>MKSKTDVLGARIPPIRILNSEQNLAGANCPIPITRAPPPTDFCTMFRLNEANQADGNIYASGKPGVPQTHICMFLGVVVLCNSPDAREFVAAGASASMASAIYVPSGSVVTTGLVIDSSPYLGPNEVYQFNTDEFEISQDGLPVPPTSRNALETTQGPPLFSSVEKVGQSGRSMLTLERSKRPCIAYNPVKADKKPRFAYDVHVDLENLQLKELPFLDNFVESTSSAETGDGAEVEDCPADLNMSPSLD</sequence>
<comment type="caution">
    <text evidence="2">The sequence shown here is derived from an EMBL/GenBank/DDBJ whole genome shotgun (WGS) entry which is preliminary data.</text>
</comment>
<dbReference type="Proteomes" id="UP001472677">
    <property type="component" value="Unassembled WGS sequence"/>
</dbReference>
<organism evidence="2 3">
    <name type="scientific">Hibiscus sabdariffa</name>
    <name type="common">roselle</name>
    <dbReference type="NCBI Taxonomy" id="183260"/>
    <lineage>
        <taxon>Eukaryota</taxon>
        <taxon>Viridiplantae</taxon>
        <taxon>Streptophyta</taxon>
        <taxon>Embryophyta</taxon>
        <taxon>Tracheophyta</taxon>
        <taxon>Spermatophyta</taxon>
        <taxon>Magnoliopsida</taxon>
        <taxon>eudicotyledons</taxon>
        <taxon>Gunneridae</taxon>
        <taxon>Pentapetalae</taxon>
        <taxon>rosids</taxon>
        <taxon>malvids</taxon>
        <taxon>Malvales</taxon>
        <taxon>Malvaceae</taxon>
        <taxon>Malvoideae</taxon>
        <taxon>Hibiscus</taxon>
    </lineage>
</organism>
<protein>
    <submittedName>
        <fullName evidence="2">Uncharacterized protein</fullName>
    </submittedName>
</protein>
<dbReference type="EMBL" id="JBBPBM010000051">
    <property type="protein sequence ID" value="KAK8519519.1"/>
    <property type="molecule type" value="Genomic_DNA"/>
</dbReference>
<evidence type="ECO:0000313" key="2">
    <source>
        <dbReference type="EMBL" id="KAK8519519.1"/>
    </source>
</evidence>
<evidence type="ECO:0000313" key="3">
    <source>
        <dbReference type="Proteomes" id="UP001472677"/>
    </source>
</evidence>